<feature type="repeat" description="ANK" evidence="1">
    <location>
        <begin position="419"/>
        <end position="451"/>
    </location>
</feature>
<dbReference type="GO" id="GO:0005654">
    <property type="term" value="C:nucleoplasm"/>
    <property type="evidence" value="ECO:0007669"/>
    <property type="project" value="TreeGrafter"/>
</dbReference>
<feature type="region of interest" description="Disordered" evidence="2">
    <location>
        <begin position="1"/>
        <end position="347"/>
    </location>
</feature>
<dbReference type="Pfam" id="PF12796">
    <property type="entry name" value="Ank_2"/>
    <property type="match status" value="1"/>
</dbReference>
<feature type="compositionally biased region" description="Polar residues" evidence="2">
    <location>
        <begin position="269"/>
        <end position="283"/>
    </location>
</feature>
<comment type="caution">
    <text evidence="4">The sequence shown here is derived from an EMBL/GenBank/DDBJ whole genome shotgun (WGS) entry which is preliminary data.</text>
</comment>
<feature type="compositionally biased region" description="Low complexity" evidence="2">
    <location>
        <begin position="181"/>
        <end position="201"/>
    </location>
</feature>
<sequence>MSGSKSPAAVSASADHTGQQDSSNATTNGHRSPGPTTSEPQKALNGSPKRSIEDNESSELPDAPPPETNGHPTGATDGDEDANSEAETVLTSPVKKKEAEKRVNAIKQEKTDLPVPDIKPAVEDENDDDDEADAPGSPDDSTAPTSAVPASNATAQEQQDENVRKSREDSSEPLSDVSPTRSPGSARSSRQSSNSRAQSERPGSGRNSKESPNPRKRKHRASSVNLPNKRPSMDVAKRRLRDMHSEGVGNSNATARSPSPGRRGHRRAVSTQSAMLDGSSETQGNRKRRAVTQFPVREPKAAKGTWDESSVSSESTSHGQGEAPRRQRGIGRSTSTPGRPAGREHKRHINKYGFTKLAEACEDGDLDLVKEWRNKDPDQLEIEEFAKNTPLQIASLNGNSEVVEYLIGEGCRVDCANVDKDTPLIDAAENGHADVVDILLNAGVDPLRQNLKGQQALDVVNDDTENATEIRASLRRAMEKWNSVDARKRREHEEEQRFSSRPSGELHFMARTYENLHKLVVNNDRNSVREFLDARVPVDNNIIAAAAKTGDSYLINMLLAEMTEKKAFQKPEKPLLSVLGTSHYETVKSLTELDQFNPLWRNRQGKTWPEIADERHGPMWKQESELLHRLYNEARGKAERRSSSPVTKRDEAKRRPPPKSGDNSDEESPPKRKNGKRLMSRREMRAASGKPFSESSSEESSSETAREAEESMKPPESPNTKRGPGRPRKKSTSAQPAETPQESPRTRRRSSSLREKAEPSLPAVDEQMEDADASVTVGGKPEGMETGSKKDDDTAALEKAKAEEEAKRKEDEEKKRKADEEAAAKRKEEEARKKEEEEAKRKEEEEAKARKTEEDARRAEEERKAEEQRQAEEAKAKQEEEARRAEAAREAEEQRKKLEQELTEAKRKHRQELASSLPIALSRFLNPAANDGTESSRLDPDVLEVFTPLYAMPITGNSTDLSQLNSQTELFVLNAQAAPLLGKVGLDLLLRRSAPGFEKSLAHNWTAFPVESGEEHFVRTILPSHVLSKQLVDEDAMDDGLSFTAELDRTARHMHSMREAQSQFDAADIELRWVKLQDVLDNLHTDLQGVSIEVRSDLRRPQDHARALKTIQANDTTDLFGRVSEWWRHASLPRSIDNGKISAPPADASVGLTDVRVSHEK</sequence>
<accession>A0AB34KNU6</accession>
<dbReference type="PANTHER" id="PTHR24149:SF14">
    <property type="entry name" value="ANKYRIN REPEAT DOMAIN 12"/>
    <property type="match status" value="1"/>
</dbReference>
<keyword evidence="1" id="KW-0040">ANK repeat</keyword>
<organism evidence="4 5">
    <name type="scientific">Cladosporium halotolerans</name>
    <dbReference type="NCBI Taxonomy" id="1052096"/>
    <lineage>
        <taxon>Eukaryota</taxon>
        <taxon>Fungi</taxon>
        <taxon>Dikarya</taxon>
        <taxon>Ascomycota</taxon>
        <taxon>Pezizomycotina</taxon>
        <taxon>Dothideomycetes</taxon>
        <taxon>Dothideomycetidae</taxon>
        <taxon>Cladosporiales</taxon>
        <taxon>Cladosporiaceae</taxon>
        <taxon>Cladosporium</taxon>
    </lineage>
</organism>
<dbReference type="InterPro" id="IPR002110">
    <property type="entry name" value="Ankyrin_rpt"/>
</dbReference>
<keyword evidence="5" id="KW-1185">Reference proteome</keyword>
<feature type="compositionally biased region" description="Acidic residues" evidence="2">
    <location>
        <begin position="123"/>
        <end position="133"/>
    </location>
</feature>
<evidence type="ECO:0000256" key="1">
    <source>
        <dbReference type="PROSITE-ProRule" id="PRU00023"/>
    </source>
</evidence>
<dbReference type="SUPFAM" id="SSF48403">
    <property type="entry name" value="Ankyrin repeat"/>
    <property type="match status" value="1"/>
</dbReference>
<dbReference type="Gene3D" id="1.25.40.20">
    <property type="entry name" value="Ankyrin repeat-containing domain"/>
    <property type="match status" value="1"/>
</dbReference>
<evidence type="ECO:0000259" key="3">
    <source>
        <dbReference type="Pfam" id="PF24513"/>
    </source>
</evidence>
<dbReference type="Pfam" id="PF24513">
    <property type="entry name" value="DUF7593"/>
    <property type="match status" value="1"/>
</dbReference>
<name>A0AB34KNU6_9PEZI</name>
<evidence type="ECO:0000313" key="5">
    <source>
        <dbReference type="Proteomes" id="UP000803884"/>
    </source>
</evidence>
<proteinExistence type="predicted"/>
<feature type="compositionally biased region" description="Polar residues" evidence="2">
    <location>
        <begin position="732"/>
        <end position="742"/>
    </location>
</feature>
<feature type="compositionally biased region" description="Basic and acidic residues" evidence="2">
    <location>
        <begin position="161"/>
        <end position="170"/>
    </location>
</feature>
<feature type="region of interest" description="Disordered" evidence="2">
    <location>
        <begin position="1141"/>
        <end position="1161"/>
    </location>
</feature>
<dbReference type="PROSITE" id="PS50088">
    <property type="entry name" value="ANK_REPEAT"/>
    <property type="match status" value="2"/>
</dbReference>
<reference evidence="4 5" key="1">
    <citation type="journal article" date="2020" name="Microbiol. Resour. Announc.">
        <title>Draft Genome Sequence of a Cladosporium Species Isolated from the Mesophotic Ascidian Didemnum maculosum.</title>
        <authorList>
            <person name="Gioti A."/>
            <person name="Siaperas R."/>
            <person name="Nikolaivits E."/>
            <person name="Le Goff G."/>
            <person name="Ouazzani J."/>
            <person name="Kotoulas G."/>
            <person name="Topakas E."/>
        </authorList>
    </citation>
    <scope>NUCLEOTIDE SEQUENCE [LARGE SCALE GENOMIC DNA]</scope>
    <source>
        <strain evidence="4 5">TM138-S3</strain>
    </source>
</reference>
<evidence type="ECO:0000256" key="2">
    <source>
        <dbReference type="SAM" id="MobiDB-lite"/>
    </source>
</evidence>
<evidence type="ECO:0000313" key="4">
    <source>
        <dbReference type="EMBL" id="KAL1584995.1"/>
    </source>
</evidence>
<feature type="compositionally biased region" description="Polar residues" evidence="2">
    <location>
        <begin position="142"/>
        <end position="157"/>
    </location>
</feature>
<dbReference type="RefSeq" id="XP_069228101.1">
    <property type="nucleotide sequence ID" value="XM_069374831.1"/>
</dbReference>
<feature type="compositionally biased region" description="Basic and acidic residues" evidence="2">
    <location>
        <begin position="704"/>
        <end position="713"/>
    </location>
</feature>
<dbReference type="PANTHER" id="PTHR24149">
    <property type="entry name" value="ANKYRIN REPEAT DOMAIN-CONTAINING PROTEIN 12"/>
    <property type="match status" value="1"/>
</dbReference>
<gene>
    <name evidence="4" type="ORF">WHR41_06226</name>
</gene>
<dbReference type="SMART" id="SM00248">
    <property type="entry name" value="ANK"/>
    <property type="match status" value="4"/>
</dbReference>
<dbReference type="InterPro" id="IPR036770">
    <property type="entry name" value="Ankyrin_rpt-contain_sf"/>
</dbReference>
<feature type="compositionally biased region" description="Basic and acidic residues" evidence="2">
    <location>
        <begin position="95"/>
        <end position="112"/>
    </location>
</feature>
<dbReference type="EMBL" id="JAAQHG020000022">
    <property type="protein sequence ID" value="KAL1584995.1"/>
    <property type="molecule type" value="Genomic_DNA"/>
</dbReference>
<feature type="repeat" description="ANK" evidence="1">
    <location>
        <begin position="386"/>
        <end position="418"/>
    </location>
</feature>
<dbReference type="PROSITE" id="PS50297">
    <property type="entry name" value="ANK_REP_REGION"/>
    <property type="match status" value="2"/>
</dbReference>
<dbReference type="InterPro" id="IPR053210">
    <property type="entry name" value="ANKRD12"/>
</dbReference>
<feature type="compositionally biased region" description="Basic and acidic residues" evidence="2">
    <location>
        <begin position="787"/>
        <end position="897"/>
    </location>
</feature>
<feature type="region of interest" description="Disordered" evidence="2">
    <location>
        <begin position="633"/>
        <end position="897"/>
    </location>
</feature>
<protein>
    <recommendedName>
        <fullName evidence="3">DUF7593 domain-containing protein</fullName>
    </recommendedName>
</protein>
<dbReference type="GeneID" id="96007669"/>
<dbReference type="AlphaFoldDB" id="A0AB34KNU6"/>
<feature type="domain" description="DUF7593" evidence="3">
    <location>
        <begin position="915"/>
        <end position="1085"/>
    </location>
</feature>
<feature type="compositionally biased region" description="Low complexity" evidence="2">
    <location>
        <begin position="308"/>
        <end position="317"/>
    </location>
</feature>
<dbReference type="InterPro" id="IPR056015">
    <property type="entry name" value="DUF7593"/>
</dbReference>
<dbReference type="Proteomes" id="UP000803884">
    <property type="component" value="Unassembled WGS sequence"/>
</dbReference>
<feature type="compositionally biased region" description="Basic and acidic residues" evidence="2">
    <location>
        <begin position="231"/>
        <end position="245"/>
    </location>
</feature>
<feature type="compositionally biased region" description="Basic and acidic residues" evidence="2">
    <location>
        <begin position="633"/>
        <end position="654"/>
    </location>
</feature>
<feature type="compositionally biased region" description="Polar residues" evidence="2">
    <location>
        <begin position="14"/>
        <end position="40"/>
    </location>
</feature>